<reference evidence="7" key="1">
    <citation type="submission" date="2014-01" db="EMBL/GenBank/DDBJ databases">
        <title>The Genome Sequence of Anopheles farauti FAR1 (V2).</title>
        <authorList>
            <consortium name="The Broad Institute Genomics Platform"/>
            <person name="Neafsey D.E."/>
            <person name="Besansky N."/>
            <person name="Howell P."/>
            <person name="Walton C."/>
            <person name="Young S.K."/>
            <person name="Zeng Q."/>
            <person name="Gargeya S."/>
            <person name="Fitzgerald M."/>
            <person name="Haas B."/>
            <person name="Abouelleil A."/>
            <person name="Allen A.W."/>
            <person name="Alvarado L."/>
            <person name="Arachchi H.M."/>
            <person name="Berlin A.M."/>
            <person name="Chapman S.B."/>
            <person name="Gainer-Dewar J."/>
            <person name="Goldberg J."/>
            <person name="Griggs A."/>
            <person name="Gujja S."/>
            <person name="Hansen M."/>
            <person name="Howarth C."/>
            <person name="Imamovic A."/>
            <person name="Ireland A."/>
            <person name="Larimer J."/>
            <person name="McCowan C."/>
            <person name="Murphy C."/>
            <person name="Pearson M."/>
            <person name="Poon T.W."/>
            <person name="Priest M."/>
            <person name="Roberts A."/>
            <person name="Saif S."/>
            <person name="Shea T."/>
            <person name="Sisk P."/>
            <person name="Sykes S."/>
            <person name="Wortman J."/>
            <person name="Nusbaum C."/>
            <person name="Birren B."/>
        </authorList>
    </citation>
    <scope>NUCLEOTIDE SEQUENCE [LARGE SCALE GENOMIC DNA]</scope>
    <source>
        <strain evidence="7">FAR1</strain>
    </source>
</reference>
<evidence type="ECO:0000259" key="5">
    <source>
        <dbReference type="PROSITE" id="PS50102"/>
    </source>
</evidence>
<dbReference type="GO" id="GO:0003723">
    <property type="term" value="F:RNA binding"/>
    <property type="evidence" value="ECO:0007669"/>
    <property type="project" value="UniProtKB-UniRule"/>
</dbReference>
<evidence type="ECO:0000256" key="4">
    <source>
        <dbReference type="SAM" id="MobiDB-lite"/>
    </source>
</evidence>
<protein>
    <recommendedName>
        <fullName evidence="5">RRM domain-containing protein</fullName>
    </recommendedName>
</protein>
<dbReference type="VEuPathDB" id="VectorBase:AFAF005682"/>
<dbReference type="AlphaFoldDB" id="A0A182Q9F7"/>
<feature type="compositionally biased region" description="Low complexity" evidence="4">
    <location>
        <begin position="833"/>
        <end position="852"/>
    </location>
</feature>
<feature type="region of interest" description="Disordered" evidence="4">
    <location>
        <begin position="626"/>
        <end position="650"/>
    </location>
</feature>
<sequence>MVTSARINTNFSSFVMNPNEVVYISNIPKQTSLADLHGFLRSSGNIVGSTFMRENRNDCRTKIAFVLFENEAQALEACDLDQTLFQSHRLSVLLSNDDRKFLAGYTIVIQNTSSDTSEEDLFEACCRYGNVEAVQIPTNYYAFVMFAERSAAHAAQRKLDNSMLKQHQVSVKVLDDDVRVRLEDLDSYKTPRVYNELLRAKQQYFGNQQPNQNFLHNNRQDQDDQFQDEHYYDNVDDESMCQFNQYDSNDFDPDFDMAQQQQQQDQHQEEQMEQYTEEDGSIAVVYRRDVPFSKRRFTKSNKPTVRVENIPRDVDDEDVVIFFQKFGSILSFERGICLNSMYTKMFLITYLDDESQRRAINCFSRQVVLSNITCKIFTMIPGDSIHGLPNRCVMIGYIPKHVMYSEIVEAFAHIGDVLYVDRRVRNKGPVFVHFTHPINIQEACKINCIATYQVYVAPVNQKEFQKIASNMALYLKASKRKIKGTPKYELLQELLAKEDAEKMDNIIFKTVHDPHYRNPNPNKYSFEVAVYNCPKNTTIGKLRSYFNRAGEVLAMRHEPSKYDPNTWKVYVSFANYLEAFRAIRLKGKFHGEFIFKHIAAETPRLDCLETVKVKILSDIRDLVKHHGHPNSKNSSGDASTSQDVLGDNDARDERPRILLSDIMLEKEVEEEKAPKQEPMERVPEHTLDVECNIKKELHDSSDAATSSVTATKDALPSADSNSVPREGICAKRVITTDIQQDQLNELEAMERYIKEKEQEIKRRLEKLERDEANITTLLPSTSTTTTTNSSSSSSSNTMRKVKSPERKAKDSTSTSSGLGSSRASSSTHHRGSPTRSDSYSSSHRTSTHPTISNNNPTQFPPAKPFLPEQIRSVSPSDRLAHERYMQIRVEKIAITQELDSLRQRFDYRKGSRVDALRDLLAGLNREQREIQIQLEAKWRFRMPDDVSYTGSSFDVSPPRSRRRDISRSPTPKRGYSLERDMYNIGRYNTHHGKHSVYVGNVCSKVSEREIEEIFARYGRLDSIDFSRRKRYGEIYFNYTNREHAFNALEMNNVKIMGRRLRVAFNMEKPANREGYTLYFNLRQPTDELTIYRTYEPYGNIDFIWYPDNCFFGTITFRRPETAAEALAVKELCDGTIIHARPYIDKIARGQ</sequence>
<proteinExistence type="predicted"/>
<accession>A0A182Q9F7</accession>
<feature type="compositionally biased region" description="Low complexity" evidence="4">
    <location>
        <begin position="702"/>
        <end position="714"/>
    </location>
</feature>
<feature type="compositionally biased region" description="Low complexity" evidence="4">
    <location>
        <begin position="775"/>
        <end position="797"/>
    </location>
</feature>
<keyword evidence="7" id="KW-1185">Reference proteome</keyword>
<dbReference type="EMBL" id="AXCN02000263">
    <property type="status" value="NOT_ANNOTATED_CDS"/>
    <property type="molecule type" value="Genomic_DNA"/>
</dbReference>
<dbReference type="InterPro" id="IPR012677">
    <property type="entry name" value="Nucleotide-bd_a/b_plait_sf"/>
</dbReference>
<evidence type="ECO:0000256" key="1">
    <source>
        <dbReference type="ARBA" id="ARBA00022737"/>
    </source>
</evidence>
<feature type="compositionally biased region" description="Polar residues" evidence="4">
    <location>
        <begin position="630"/>
        <end position="643"/>
    </location>
</feature>
<feature type="domain" description="RRM" evidence="5">
    <location>
        <begin position="20"/>
        <end position="97"/>
    </location>
</feature>
<dbReference type="InterPro" id="IPR000504">
    <property type="entry name" value="RRM_dom"/>
</dbReference>
<dbReference type="PANTHER" id="PTHR24012">
    <property type="entry name" value="RNA BINDING PROTEIN"/>
    <property type="match status" value="1"/>
</dbReference>
<organism evidence="6 7">
    <name type="scientific">Anopheles farauti</name>
    <dbReference type="NCBI Taxonomy" id="69004"/>
    <lineage>
        <taxon>Eukaryota</taxon>
        <taxon>Metazoa</taxon>
        <taxon>Ecdysozoa</taxon>
        <taxon>Arthropoda</taxon>
        <taxon>Hexapoda</taxon>
        <taxon>Insecta</taxon>
        <taxon>Pterygota</taxon>
        <taxon>Neoptera</taxon>
        <taxon>Endopterygota</taxon>
        <taxon>Diptera</taxon>
        <taxon>Nematocera</taxon>
        <taxon>Culicoidea</taxon>
        <taxon>Culicidae</taxon>
        <taxon>Anophelinae</taxon>
        <taxon>Anopheles</taxon>
    </lineage>
</organism>
<dbReference type="STRING" id="69004.A0A182Q9F7"/>
<feature type="domain" description="RRM" evidence="5">
    <location>
        <begin position="994"/>
        <end position="1067"/>
    </location>
</feature>
<feature type="region of interest" description="Disordered" evidence="4">
    <location>
        <begin position="252"/>
        <end position="278"/>
    </location>
</feature>
<reference evidence="6" key="2">
    <citation type="submission" date="2020-05" db="UniProtKB">
        <authorList>
            <consortium name="EnsemblMetazoa"/>
        </authorList>
    </citation>
    <scope>IDENTIFICATION</scope>
    <source>
        <strain evidence="6">FAR1</strain>
    </source>
</reference>
<dbReference type="PROSITE" id="PS50102">
    <property type="entry name" value="RRM"/>
    <property type="match status" value="4"/>
</dbReference>
<keyword evidence="1" id="KW-0677">Repeat</keyword>
<dbReference type="Pfam" id="PF00076">
    <property type="entry name" value="RRM_1"/>
    <property type="match status" value="3"/>
</dbReference>
<evidence type="ECO:0000313" key="6">
    <source>
        <dbReference type="EnsemblMetazoa" id="AFAF005682-PA"/>
    </source>
</evidence>
<dbReference type="InterPro" id="IPR035979">
    <property type="entry name" value="RBD_domain_sf"/>
</dbReference>
<keyword evidence="2 3" id="KW-0694">RNA-binding</keyword>
<dbReference type="SUPFAM" id="SSF54928">
    <property type="entry name" value="RNA-binding domain, RBD"/>
    <property type="match status" value="4"/>
</dbReference>
<name>A0A182Q9F7_9DIPT</name>
<feature type="region of interest" description="Disordered" evidence="4">
    <location>
        <begin position="697"/>
        <end position="723"/>
    </location>
</feature>
<feature type="region of interest" description="Disordered" evidence="4">
    <location>
        <begin position="772"/>
        <end position="868"/>
    </location>
</feature>
<feature type="region of interest" description="Disordered" evidence="4">
    <location>
        <begin position="949"/>
        <end position="974"/>
    </location>
</feature>
<evidence type="ECO:0000313" key="7">
    <source>
        <dbReference type="Proteomes" id="UP000075886"/>
    </source>
</evidence>
<dbReference type="EnsemblMetazoa" id="AFAF005682-RA">
    <property type="protein sequence ID" value="AFAF005682-PA"/>
    <property type="gene ID" value="AFAF005682"/>
</dbReference>
<evidence type="ECO:0000256" key="3">
    <source>
        <dbReference type="PROSITE-ProRule" id="PRU00176"/>
    </source>
</evidence>
<evidence type="ECO:0000256" key="2">
    <source>
        <dbReference type="ARBA" id="ARBA00022884"/>
    </source>
</evidence>
<dbReference type="Proteomes" id="UP000075886">
    <property type="component" value="Unassembled WGS sequence"/>
</dbReference>
<dbReference type="SMART" id="SM00360">
    <property type="entry name" value="RRM"/>
    <property type="match status" value="7"/>
</dbReference>
<feature type="compositionally biased region" description="Low complexity" evidence="4">
    <location>
        <begin position="811"/>
        <end position="826"/>
    </location>
</feature>
<feature type="domain" description="RRM" evidence="5">
    <location>
        <begin position="391"/>
        <end position="480"/>
    </location>
</feature>
<dbReference type="Gene3D" id="3.30.70.330">
    <property type="match status" value="4"/>
</dbReference>
<feature type="domain" description="RRM" evidence="5">
    <location>
        <begin position="105"/>
        <end position="176"/>
    </location>
</feature>
<dbReference type="CDD" id="cd00590">
    <property type="entry name" value="RRM_SF"/>
    <property type="match status" value="5"/>
</dbReference>